<evidence type="ECO:0000313" key="1">
    <source>
        <dbReference type="EMBL" id="CAI3976582.1"/>
    </source>
</evidence>
<evidence type="ECO:0000313" key="3">
    <source>
        <dbReference type="Proteomes" id="UP001152797"/>
    </source>
</evidence>
<dbReference type="EMBL" id="CAMXCT030000280">
    <property type="protein sequence ID" value="CAL4763894.1"/>
    <property type="molecule type" value="Genomic_DNA"/>
</dbReference>
<proteinExistence type="predicted"/>
<evidence type="ECO:0000313" key="2">
    <source>
        <dbReference type="EMBL" id="CAL4763894.1"/>
    </source>
</evidence>
<accession>A0A9P1FJT3</accession>
<sequence length="188" mass="21373">MLRFKSGLSGWSQRADPRPWDVQCAAECKGFHTLPPTPLRRLQKELPPDTVELLGLFIVPDRGTERLVLHGLKGELLMGPDVVSLKVHISQIKKRLEVHARNEVIKGRLSRALQLYSFIALGAVPWNKVHGRLIWRLCLSVLYSSLCDFMRPVSCPSGIQPLRWFTFCTDAGPWTTWRLEVHASLIVE</sequence>
<gene>
    <name evidence="1" type="ORF">C1SCF055_LOCUS4791</name>
</gene>
<comment type="caution">
    <text evidence="1">The sequence shown here is derived from an EMBL/GenBank/DDBJ whole genome shotgun (WGS) entry which is preliminary data.</text>
</comment>
<protein>
    <submittedName>
        <fullName evidence="2">Gramicidin S biosynthesis protein GrsT</fullName>
    </submittedName>
</protein>
<organism evidence="1">
    <name type="scientific">Cladocopium goreaui</name>
    <dbReference type="NCBI Taxonomy" id="2562237"/>
    <lineage>
        <taxon>Eukaryota</taxon>
        <taxon>Sar</taxon>
        <taxon>Alveolata</taxon>
        <taxon>Dinophyceae</taxon>
        <taxon>Suessiales</taxon>
        <taxon>Symbiodiniaceae</taxon>
        <taxon>Cladocopium</taxon>
    </lineage>
</organism>
<reference evidence="1" key="1">
    <citation type="submission" date="2022-10" db="EMBL/GenBank/DDBJ databases">
        <authorList>
            <person name="Chen Y."/>
            <person name="Dougan E. K."/>
            <person name="Chan C."/>
            <person name="Rhodes N."/>
            <person name="Thang M."/>
        </authorList>
    </citation>
    <scope>NUCLEOTIDE SEQUENCE</scope>
</reference>
<keyword evidence="3" id="KW-1185">Reference proteome</keyword>
<dbReference type="EMBL" id="CAMXCT010000280">
    <property type="protein sequence ID" value="CAI3976582.1"/>
    <property type="molecule type" value="Genomic_DNA"/>
</dbReference>
<dbReference type="EMBL" id="CAMXCT020000280">
    <property type="protein sequence ID" value="CAL1129957.1"/>
    <property type="molecule type" value="Genomic_DNA"/>
</dbReference>
<dbReference type="AlphaFoldDB" id="A0A9P1FJT3"/>
<reference evidence="2 3" key="2">
    <citation type="submission" date="2024-05" db="EMBL/GenBank/DDBJ databases">
        <authorList>
            <person name="Chen Y."/>
            <person name="Shah S."/>
            <person name="Dougan E. K."/>
            <person name="Thang M."/>
            <person name="Chan C."/>
        </authorList>
    </citation>
    <scope>NUCLEOTIDE SEQUENCE [LARGE SCALE GENOMIC DNA]</scope>
</reference>
<name>A0A9P1FJT3_9DINO</name>
<dbReference type="Proteomes" id="UP001152797">
    <property type="component" value="Unassembled WGS sequence"/>
</dbReference>